<evidence type="ECO:0000259" key="1">
    <source>
        <dbReference type="Pfam" id="PF00248"/>
    </source>
</evidence>
<dbReference type="Proteomes" id="UP000316199">
    <property type="component" value="Unassembled WGS sequence"/>
</dbReference>
<name>A0A520S2S2_9GAMM</name>
<evidence type="ECO:0000313" key="3">
    <source>
        <dbReference type="Proteomes" id="UP000316199"/>
    </source>
</evidence>
<proteinExistence type="predicted"/>
<protein>
    <submittedName>
        <fullName evidence="2">Aldo/keto reductase</fullName>
    </submittedName>
</protein>
<dbReference type="InterPro" id="IPR053135">
    <property type="entry name" value="AKR2_Oxidoreductase"/>
</dbReference>
<dbReference type="Pfam" id="PF00248">
    <property type="entry name" value="Aldo_ket_red"/>
    <property type="match status" value="1"/>
</dbReference>
<reference evidence="2 3" key="1">
    <citation type="submission" date="2019-02" db="EMBL/GenBank/DDBJ databases">
        <title>Prokaryotic population dynamics and viral predation in marine succession experiment using metagenomics: the confinement effect.</title>
        <authorList>
            <person name="Haro-Moreno J.M."/>
            <person name="Rodriguez-Valera F."/>
            <person name="Lopez-Perez M."/>
        </authorList>
    </citation>
    <scope>NUCLEOTIDE SEQUENCE [LARGE SCALE GENOMIC DNA]</scope>
    <source>
        <strain evidence="2">MED-G157</strain>
    </source>
</reference>
<dbReference type="AlphaFoldDB" id="A0A520S2S2"/>
<sequence length="245" mass="27138">MRQIGEINISPIGLGTVKFGRNTNVKYPHPFDLPSLKDLRVFLDLAHALGVNFLDTAPAYGESENRLGQLIAKQRHDWIISTKVGEDYQGSSVFNFSSKHTRLSIEKSMKKLRTEYLDIVFIHCNDNDLENLRSTDVISSLRAMQEKGYVRYIGASTKTLAGGSYAIDNTDLVMVSNTSSQLPILEKAHTKKKPTIIKKPLQSGFSTNIHSSIKKALAHPSVASIIVGSINKAHLRANIKYATSL</sequence>
<comment type="caution">
    <text evidence="2">The sequence shown here is derived from an EMBL/GenBank/DDBJ whole genome shotgun (WGS) entry which is preliminary data.</text>
</comment>
<evidence type="ECO:0000313" key="2">
    <source>
        <dbReference type="EMBL" id="RZO76775.1"/>
    </source>
</evidence>
<dbReference type="PANTHER" id="PTHR43312:SF1">
    <property type="entry name" value="NADP-DEPENDENT OXIDOREDUCTASE DOMAIN-CONTAINING PROTEIN"/>
    <property type="match status" value="1"/>
</dbReference>
<dbReference type="SUPFAM" id="SSF51430">
    <property type="entry name" value="NAD(P)-linked oxidoreductase"/>
    <property type="match status" value="1"/>
</dbReference>
<gene>
    <name evidence="2" type="ORF">EVA68_03270</name>
</gene>
<dbReference type="InterPro" id="IPR023210">
    <property type="entry name" value="NADP_OxRdtase_dom"/>
</dbReference>
<feature type="domain" description="NADP-dependent oxidoreductase" evidence="1">
    <location>
        <begin position="11"/>
        <end position="207"/>
    </location>
</feature>
<dbReference type="PANTHER" id="PTHR43312">
    <property type="entry name" value="D-THREO-ALDOSE 1-DEHYDROGENASE"/>
    <property type="match status" value="1"/>
</dbReference>
<dbReference type="InterPro" id="IPR036812">
    <property type="entry name" value="NAD(P)_OxRdtase_dom_sf"/>
</dbReference>
<dbReference type="Gene3D" id="3.20.20.100">
    <property type="entry name" value="NADP-dependent oxidoreductase domain"/>
    <property type="match status" value="1"/>
</dbReference>
<dbReference type="CDD" id="cd19095">
    <property type="entry name" value="AKR_PA4992-like"/>
    <property type="match status" value="1"/>
</dbReference>
<accession>A0A520S2S2</accession>
<dbReference type="EMBL" id="SHAG01000008">
    <property type="protein sequence ID" value="RZO76775.1"/>
    <property type="molecule type" value="Genomic_DNA"/>
</dbReference>
<organism evidence="2 3">
    <name type="scientific">OM182 bacterium</name>
    <dbReference type="NCBI Taxonomy" id="2510334"/>
    <lineage>
        <taxon>Bacteria</taxon>
        <taxon>Pseudomonadati</taxon>
        <taxon>Pseudomonadota</taxon>
        <taxon>Gammaproteobacteria</taxon>
        <taxon>OMG group</taxon>
        <taxon>OM182 clade</taxon>
    </lineage>
</organism>